<comment type="caution">
    <text evidence="7">The sequence shown here is derived from an EMBL/GenBank/DDBJ whole genome shotgun (WGS) entry which is preliminary data.</text>
</comment>
<dbReference type="Pfam" id="PF02222">
    <property type="entry name" value="ATP-grasp"/>
    <property type="match status" value="1"/>
</dbReference>
<dbReference type="PANTHER" id="PTHR11609:SF5">
    <property type="entry name" value="PHOSPHORIBOSYLAMINOIMIDAZOLE CARBOXYLASE"/>
    <property type="match status" value="1"/>
</dbReference>
<evidence type="ECO:0000259" key="6">
    <source>
        <dbReference type="PROSITE" id="PS50975"/>
    </source>
</evidence>
<keyword evidence="4 5" id="KW-0436">Ligase</keyword>
<evidence type="ECO:0000256" key="2">
    <source>
        <dbReference type="ARBA" id="ARBA00022755"/>
    </source>
</evidence>
<dbReference type="SUPFAM" id="SSF51246">
    <property type="entry name" value="Rudiment single hybrid motif"/>
    <property type="match status" value="1"/>
</dbReference>
<dbReference type="EMBL" id="JAGTAR010000051">
    <property type="protein sequence ID" value="MBR8538152.1"/>
    <property type="molecule type" value="Genomic_DNA"/>
</dbReference>
<dbReference type="InterPro" id="IPR054350">
    <property type="entry name" value="PurT/PurK_preATP-grasp"/>
</dbReference>
<feature type="binding site" evidence="4">
    <location>
        <begin position="268"/>
        <end position="269"/>
    </location>
    <ligand>
        <name>ATP</name>
        <dbReference type="ChEBI" id="CHEBI:30616"/>
    </ligand>
</feature>
<dbReference type="Pfam" id="PF17769">
    <property type="entry name" value="PurK_C"/>
    <property type="match status" value="1"/>
</dbReference>
<evidence type="ECO:0000313" key="7">
    <source>
        <dbReference type="EMBL" id="MBR8538152.1"/>
    </source>
</evidence>
<dbReference type="SUPFAM" id="SSF52440">
    <property type="entry name" value="PreATP-grasp domain"/>
    <property type="match status" value="1"/>
</dbReference>
<comment type="pathway">
    <text evidence="4 5">Purine metabolism; IMP biosynthesis via de novo pathway; 5-amino-1-(5-phospho-D-ribosyl)imidazole-4-carboxylate from 5-amino-1-(5-phospho-D-ribosyl)imidazole (N5-CAIR route): step 1/2.</text>
</comment>
<dbReference type="GO" id="GO:0034028">
    <property type="term" value="F:5-(carboxyamino)imidazole ribonucleotide synthase activity"/>
    <property type="evidence" value="ECO:0007669"/>
    <property type="project" value="UniProtKB-UniRule"/>
</dbReference>
<protein>
    <recommendedName>
        <fullName evidence="4 5">N5-carboxyaminoimidazole ribonucleotide synthase</fullName>
        <shortName evidence="4 5">N5-CAIR synthase</shortName>
        <ecNumber evidence="4 5">6.3.4.18</ecNumber>
    </recommendedName>
    <alternativeName>
        <fullName evidence="4 5">5-(carboxyamino)imidazole ribonucleotide synthetase</fullName>
    </alternativeName>
</protein>
<dbReference type="GO" id="GO:0005524">
    <property type="term" value="F:ATP binding"/>
    <property type="evidence" value="ECO:0007669"/>
    <property type="project" value="UniProtKB-UniRule"/>
</dbReference>
<dbReference type="InterPro" id="IPR040686">
    <property type="entry name" value="PurK_C"/>
</dbReference>
<reference evidence="7" key="2">
    <citation type="submission" date="2021-04" db="EMBL/GenBank/DDBJ databases">
        <authorList>
            <person name="Zhang T."/>
            <person name="Zhang Y."/>
            <person name="Lu D."/>
            <person name="Zuo D."/>
            <person name="Du Z."/>
        </authorList>
    </citation>
    <scope>NUCLEOTIDE SEQUENCE</scope>
    <source>
        <strain evidence="7">JR1</strain>
    </source>
</reference>
<dbReference type="HAMAP" id="MF_01928">
    <property type="entry name" value="PurK"/>
    <property type="match status" value="1"/>
</dbReference>
<dbReference type="GO" id="GO:0006189">
    <property type="term" value="P:'de novo' IMP biosynthetic process"/>
    <property type="evidence" value="ECO:0007669"/>
    <property type="project" value="UniProtKB-UniRule"/>
</dbReference>
<feature type="domain" description="ATP-grasp" evidence="6">
    <location>
        <begin position="112"/>
        <end position="298"/>
    </location>
</feature>
<dbReference type="InterPro" id="IPR003135">
    <property type="entry name" value="ATP-grasp_carboxylate-amine"/>
</dbReference>
<keyword evidence="1 4" id="KW-0547">Nucleotide-binding</keyword>
<dbReference type="InterPro" id="IPR005875">
    <property type="entry name" value="PurK"/>
</dbReference>
<comment type="similarity">
    <text evidence="4 5">Belongs to the PurK/PurT family.</text>
</comment>
<dbReference type="GO" id="GO:0005829">
    <property type="term" value="C:cytosol"/>
    <property type="evidence" value="ECO:0007669"/>
    <property type="project" value="TreeGrafter"/>
</dbReference>
<gene>
    <name evidence="4 5" type="primary">purK</name>
    <name evidence="7" type="ORF">KDU71_21455</name>
</gene>
<dbReference type="NCBIfam" id="NF004679">
    <property type="entry name" value="PRK06019.1-5"/>
    <property type="match status" value="1"/>
</dbReference>
<dbReference type="PROSITE" id="PS50975">
    <property type="entry name" value="ATP_GRASP"/>
    <property type="match status" value="1"/>
</dbReference>
<keyword evidence="8" id="KW-1185">Reference proteome</keyword>
<dbReference type="InterPro" id="IPR011761">
    <property type="entry name" value="ATP-grasp"/>
</dbReference>
<organism evidence="7 8">
    <name type="scientific">Carboxylicivirga sediminis</name>
    <dbReference type="NCBI Taxonomy" id="2006564"/>
    <lineage>
        <taxon>Bacteria</taxon>
        <taxon>Pseudomonadati</taxon>
        <taxon>Bacteroidota</taxon>
        <taxon>Bacteroidia</taxon>
        <taxon>Marinilabiliales</taxon>
        <taxon>Marinilabiliaceae</taxon>
        <taxon>Carboxylicivirga</taxon>
    </lineage>
</organism>
<name>A0A941J2U6_9BACT</name>
<comment type="function">
    <text evidence="4">Catalyzes the ATP-dependent conversion of 5-aminoimidazole ribonucleotide (AIR) and HCO(3)(-) to N5-carboxyaminoimidazole ribonucleotide (N5-CAIR).</text>
</comment>
<dbReference type="InterPro" id="IPR013815">
    <property type="entry name" value="ATP_grasp_subdomain_1"/>
</dbReference>
<reference evidence="7" key="1">
    <citation type="journal article" date="2018" name="Int. J. Syst. Evol. Microbiol.">
        <title>Carboxylicivirga sediminis sp. nov., isolated from coastal sediment.</title>
        <authorList>
            <person name="Wang F.Q."/>
            <person name="Ren L.H."/>
            <person name="Zou R.J."/>
            <person name="Sun Y.Z."/>
            <person name="Liu X.J."/>
            <person name="Jiang F."/>
            <person name="Liu L.J."/>
        </authorList>
    </citation>
    <scope>NUCLEOTIDE SEQUENCE</scope>
    <source>
        <strain evidence="7">JR1</strain>
    </source>
</reference>
<evidence type="ECO:0000256" key="5">
    <source>
        <dbReference type="RuleBase" id="RU361200"/>
    </source>
</evidence>
<evidence type="ECO:0000256" key="1">
    <source>
        <dbReference type="ARBA" id="ARBA00022741"/>
    </source>
</evidence>
<dbReference type="NCBIfam" id="TIGR01161">
    <property type="entry name" value="purK"/>
    <property type="match status" value="1"/>
</dbReference>
<dbReference type="EC" id="6.3.4.18" evidence="4 5"/>
<keyword evidence="3 4" id="KW-0067">ATP-binding</keyword>
<dbReference type="SUPFAM" id="SSF56059">
    <property type="entry name" value="Glutathione synthetase ATP-binding domain-like"/>
    <property type="match status" value="1"/>
</dbReference>
<dbReference type="GO" id="GO:0004638">
    <property type="term" value="F:phosphoribosylaminoimidazole carboxylase activity"/>
    <property type="evidence" value="ECO:0007669"/>
    <property type="project" value="InterPro"/>
</dbReference>
<dbReference type="InterPro" id="IPR011054">
    <property type="entry name" value="Rudment_hybrid_motif"/>
</dbReference>
<dbReference type="Proteomes" id="UP000679220">
    <property type="component" value="Unassembled WGS sequence"/>
</dbReference>
<feature type="binding site" evidence="4">
    <location>
        <position position="150"/>
    </location>
    <ligand>
        <name>ATP</name>
        <dbReference type="ChEBI" id="CHEBI:30616"/>
    </ligand>
</feature>
<feature type="binding site" evidence="4">
    <location>
        <position position="189"/>
    </location>
    <ligand>
        <name>ATP</name>
        <dbReference type="ChEBI" id="CHEBI:30616"/>
    </ligand>
</feature>
<feature type="binding site" evidence="4">
    <location>
        <position position="108"/>
    </location>
    <ligand>
        <name>ATP</name>
        <dbReference type="ChEBI" id="CHEBI:30616"/>
    </ligand>
</feature>
<dbReference type="InterPro" id="IPR016185">
    <property type="entry name" value="PreATP-grasp_dom_sf"/>
</dbReference>
<keyword evidence="2 4" id="KW-0658">Purine biosynthesis</keyword>
<feature type="binding site" evidence="4">
    <location>
        <begin position="181"/>
        <end position="184"/>
    </location>
    <ligand>
        <name>ATP</name>
        <dbReference type="ChEBI" id="CHEBI:30616"/>
    </ligand>
</feature>
<proteinExistence type="inferred from homology"/>
<comment type="subunit">
    <text evidence="4 5">Homodimer.</text>
</comment>
<dbReference type="GO" id="GO:0046872">
    <property type="term" value="F:metal ion binding"/>
    <property type="evidence" value="ECO:0007669"/>
    <property type="project" value="InterPro"/>
</dbReference>
<dbReference type="RefSeq" id="WP_212193176.1">
    <property type="nucleotide sequence ID" value="NZ_JAGTAR010000051.1"/>
</dbReference>
<dbReference type="PANTHER" id="PTHR11609">
    <property type="entry name" value="PURINE BIOSYNTHESIS PROTEIN 6/7, PUR6/7"/>
    <property type="match status" value="1"/>
</dbReference>
<evidence type="ECO:0000256" key="3">
    <source>
        <dbReference type="ARBA" id="ARBA00022840"/>
    </source>
</evidence>
<comment type="caution">
    <text evidence="4">Lacks conserved residue(s) required for the propagation of feature annotation.</text>
</comment>
<evidence type="ECO:0000256" key="4">
    <source>
        <dbReference type="HAMAP-Rule" id="MF_01928"/>
    </source>
</evidence>
<comment type="catalytic activity">
    <reaction evidence="4 5">
        <text>5-amino-1-(5-phospho-beta-D-ribosyl)imidazole + hydrogencarbonate + ATP = 5-carboxyamino-1-(5-phospho-D-ribosyl)imidazole + ADP + phosphate + 2 H(+)</text>
        <dbReference type="Rhea" id="RHEA:19317"/>
        <dbReference type="ChEBI" id="CHEBI:15378"/>
        <dbReference type="ChEBI" id="CHEBI:17544"/>
        <dbReference type="ChEBI" id="CHEBI:30616"/>
        <dbReference type="ChEBI" id="CHEBI:43474"/>
        <dbReference type="ChEBI" id="CHEBI:58730"/>
        <dbReference type="ChEBI" id="CHEBI:137981"/>
        <dbReference type="ChEBI" id="CHEBI:456216"/>
        <dbReference type="EC" id="6.3.4.18"/>
    </reaction>
</comment>
<comment type="function">
    <text evidence="5">Catalyzes the ATP-dependent conversion of 5-aminoimidazole ribonucleotide (AIR) and HCO(3)- to N5-carboxyaminoimidazole ribonucleotide (N5-CAIR).</text>
</comment>
<dbReference type="Gene3D" id="3.30.1490.20">
    <property type="entry name" value="ATP-grasp fold, A domain"/>
    <property type="match status" value="1"/>
</dbReference>
<dbReference type="AlphaFoldDB" id="A0A941J2U6"/>
<evidence type="ECO:0000313" key="8">
    <source>
        <dbReference type="Proteomes" id="UP000679220"/>
    </source>
</evidence>
<dbReference type="Gene3D" id="3.40.50.20">
    <property type="match status" value="1"/>
</dbReference>
<accession>A0A941J2U6</accession>
<dbReference type="Pfam" id="PF22660">
    <property type="entry name" value="RS_preATP-grasp-like"/>
    <property type="match status" value="1"/>
</dbReference>
<dbReference type="Gene3D" id="3.30.470.20">
    <property type="entry name" value="ATP-grasp fold, B domain"/>
    <property type="match status" value="1"/>
</dbReference>
<sequence length="388" mass="43122">MERLVTSNLKMGIIAGGQLGKMLIQEASKWNIITYVLDKDEDCPAGKIASHFVKGSNLDFNDVYQFGKQVDILTFEIENVNIEALNKLKSEGVRILPDPDILALIQDKGLQKDFYRNNHIPTSPFRLVQSEQDILKSIDNGDFSFPFVQKLRKGGYDGKGVAVINSASDLNKLLPGPSVIEEKVEIDKEIAAIVARNNKGEIKCYPIVEMLFDPQANLVDKLICPSSITVEQSEKAKNIASEIIELLNMEGLLAVEFFIDSKGEVIVNEVAPRTHNSGHHTIESIVTSQFEQHLRAILNLPLGSTKLKLPSVMINILGEEGHHGNVLYEGLTESMAIDGVKIHLYGKKITQPYRKMGHITVLSPSLECALKKAEKVKQLIKVKSWTKN</sequence>